<dbReference type="EMBL" id="QRDZ01000026">
    <property type="protein sequence ID" value="RED63335.1"/>
    <property type="molecule type" value="Genomic_DNA"/>
</dbReference>
<keyword evidence="3" id="KW-1185">Reference proteome</keyword>
<evidence type="ECO:0000313" key="2">
    <source>
        <dbReference type="EMBL" id="RED63335.1"/>
    </source>
</evidence>
<evidence type="ECO:0000313" key="3">
    <source>
        <dbReference type="Proteomes" id="UP000256977"/>
    </source>
</evidence>
<comment type="caution">
    <text evidence="2">The sequence shown here is derived from an EMBL/GenBank/DDBJ whole genome shotgun (WGS) entry which is preliminary data.</text>
</comment>
<name>A0A3D9INM4_9BACL</name>
<gene>
    <name evidence="2" type="ORF">DFP98_12611</name>
</gene>
<sequence length="85" mass="9627">MERDEAEELLARQLSEEPAAETDEEEAGARVAKRLPPKWEIRIQANVDPIVEETIAYRSIAREVDGRYDKVDVSAEDKTKKDGQA</sequence>
<protein>
    <submittedName>
        <fullName evidence="2">Uncharacterized protein</fullName>
    </submittedName>
</protein>
<organism evidence="2 3">
    <name type="scientific">Cohnella phaseoli</name>
    <dbReference type="NCBI Taxonomy" id="456490"/>
    <lineage>
        <taxon>Bacteria</taxon>
        <taxon>Bacillati</taxon>
        <taxon>Bacillota</taxon>
        <taxon>Bacilli</taxon>
        <taxon>Bacillales</taxon>
        <taxon>Paenibacillaceae</taxon>
        <taxon>Cohnella</taxon>
    </lineage>
</organism>
<dbReference type="OrthoDB" id="2666285at2"/>
<dbReference type="RefSeq" id="WP_116063704.1">
    <property type="nucleotide sequence ID" value="NZ_QRDZ01000026.1"/>
</dbReference>
<feature type="region of interest" description="Disordered" evidence="1">
    <location>
        <begin position="1"/>
        <end position="33"/>
    </location>
</feature>
<dbReference type="Proteomes" id="UP000256977">
    <property type="component" value="Unassembled WGS sequence"/>
</dbReference>
<accession>A0A3D9INM4</accession>
<dbReference type="AlphaFoldDB" id="A0A3D9INM4"/>
<reference evidence="2 3" key="1">
    <citation type="submission" date="2018-07" db="EMBL/GenBank/DDBJ databases">
        <title>Genomic Encyclopedia of Type Strains, Phase III (KMG-III): the genomes of soil and plant-associated and newly described type strains.</title>
        <authorList>
            <person name="Whitman W."/>
        </authorList>
    </citation>
    <scope>NUCLEOTIDE SEQUENCE [LARGE SCALE GENOMIC DNA]</scope>
    <source>
        <strain evidence="2 3">CECT 7287</strain>
    </source>
</reference>
<proteinExistence type="predicted"/>
<evidence type="ECO:0000256" key="1">
    <source>
        <dbReference type="SAM" id="MobiDB-lite"/>
    </source>
</evidence>